<reference evidence="1 2" key="1">
    <citation type="journal article" date="2015" name="Genome Biol. Evol.">
        <title>Comparative Genomics of a Bacterivorous Green Alga Reveals Evolutionary Causalities and Consequences of Phago-Mixotrophic Mode of Nutrition.</title>
        <authorList>
            <person name="Burns J.A."/>
            <person name="Paasch A."/>
            <person name="Narechania A."/>
            <person name="Kim E."/>
        </authorList>
    </citation>
    <scope>NUCLEOTIDE SEQUENCE [LARGE SCALE GENOMIC DNA]</scope>
    <source>
        <strain evidence="1 2">PLY_AMNH</strain>
    </source>
</reference>
<dbReference type="Gene3D" id="3.90.1200.10">
    <property type="match status" value="1"/>
</dbReference>
<comment type="caution">
    <text evidence="1">The sequence shown here is derived from an EMBL/GenBank/DDBJ whole genome shotgun (WGS) entry which is preliminary data.</text>
</comment>
<evidence type="ECO:0008006" key="3">
    <source>
        <dbReference type="Google" id="ProtNLM"/>
    </source>
</evidence>
<proteinExistence type="predicted"/>
<dbReference type="EMBL" id="LGRX02025885">
    <property type="protein sequence ID" value="KAK3251679.1"/>
    <property type="molecule type" value="Genomic_DNA"/>
</dbReference>
<dbReference type="SUPFAM" id="SSF56112">
    <property type="entry name" value="Protein kinase-like (PK-like)"/>
    <property type="match status" value="1"/>
</dbReference>
<accession>A0AAE0F4Y2</accession>
<organism evidence="1 2">
    <name type="scientific">Cymbomonas tetramitiformis</name>
    <dbReference type="NCBI Taxonomy" id="36881"/>
    <lineage>
        <taxon>Eukaryota</taxon>
        <taxon>Viridiplantae</taxon>
        <taxon>Chlorophyta</taxon>
        <taxon>Pyramimonadophyceae</taxon>
        <taxon>Pyramimonadales</taxon>
        <taxon>Pyramimonadaceae</taxon>
        <taxon>Cymbomonas</taxon>
    </lineage>
</organism>
<name>A0AAE0F4Y2_9CHLO</name>
<gene>
    <name evidence="1" type="ORF">CYMTET_38983</name>
</gene>
<keyword evidence="2" id="KW-1185">Reference proteome</keyword>
<dbReference type="Proteomes" id="UP001190700">
    <property type="component" value="Unassembled WGS sequence"/>
</dbReference>
<evidence type="ECO:0000313" key="1">
    <source>
        <dbReference type="EMBL" id="KAK3251679.1"/>
    </source>
</evidence>
<sequence length="597" mass="67845">MTDDSQVCDAWLHDNAGIGHRVATLDVTDLRGCPVLALRTPATVDRIVPVTQPIKMSDRLDKRQYCGRIIYSAMLGSQPVCVKITLLYETILTRCDTLQQLLSRTEHRCINECLWLHRLREDAHARVPRLLRVKMVRFADHRGVLALCVTMSRCGRTLHSWINELPGSDAQAVATANTLSRALEQVEETLCTLQLQYGFVHNDLHLDNVCLEPSSGEAWLIDLEYAEGFLKTGCYLGGSYDHAYPNAHTFEYDMFRLHADLVCSLCKSNTWRRIGDALRARLTTTLSVCGYNIDEALYQCRDRHDARNYRMYQRNVWQPHLCSAANPTIVESCVFRGTLDGHAALLWTHKRLMAAADVRSVKDAMEALGLDASQMRVAQTSVVGSVATACAEALLHALDDPQNAQDALTWCTAEGVYGAASHRHRFLRLVIVQSVLALYYRAVRASDNMHRWLMEETRDIHTLQVVNALTQREAHAHVRRLHELAVHCVDDVLLSRTHAYNTHERMKQSYGQFFEPSYCASWHPRLKRKDLNADVTQSGFGRCLPVPCLTVPGEDRNRISSRQTLCRLVAESVPVQTYEQQCCDDYYRFYMKIVHTT</sequence>
<protein>
    <recommendedName>
        <fullName evidence="3">Protein kinase domain-containing protein</fullName>
    </recommendedName>
</protein>
<dbReference type="AlphaFoldDB" id="A0AAE0F4Y2"/>
<evidence type="ECO:0000313" key="2">
    <source>
        <dbReference type="Proteomes" id="UP001190700"/>
    </source>
</evidence>
<dbReference type="InterPro" id="IPR011009">
    <property type="entry name" value="Kinase-like_dom_sf"/>
</dbReference>